<dbReference type="PROSITE" id="PS50949">
    <property type="entry name" value="HTH_GNTR"/>
    <property type="match status" value="1"/>
</dbReference>
<feature type="compositionally biased region" description="Basic and acidic residues" evidence="4">
    <location>
        <begin position="18"/>
        <end position="32"/>
    </location>
</feature>
<gene>
    <name evidence="6" type="ORF">C8D77_1162</name>
</gene>
<dbReference type="Pfam" id="PF07729">
    <property type="entry name" value="FCD"/>
    <property type="match status" value="1"/>
</dbReference>
<dbReference type="InterPro" id="IPR008920">
    <property type="entry name" value="TF_FadR/GntR_C"/>
</dbReference>
<dbReference type="Pfam" id="PF00392">
    <property type="entry name" value="GntR"/>
    <property type="match status" value="1"/>
</dbReference>
<dbReference type="SUPFAM" id="SSF46785">
    <property type="entry name" value="Winged helix' DNA-binding domain"/>
    <property type="match status" value="1"/>
</dbReference>
<dbReference type="SMART" id="SM00345">
    <property type="entry name" value="HTH_GNTR"/>
    <property type="match status" value="1"/>
</dbReference>
<evidence type="ECO:0000256" key="1">
    <source>
        <dbReference type="ARBA" id="ARBA00023015"/>
    </source>
</evidence>
<dbReference type="AlphaFoldDB" id="A0A8E2W9D2"/>
<feature type="region of interest" description="Disordered" evidence="4">
    <location>
        <begin position="1"/>
        <end position="32"/>
    </location>
</feature>
<organism evidence="6 7">
    <name type="scientific">Rhizobium loti</name>
    <name type="common">Mesorhizobium loti</name>
    <dbReference type="NCBI Taxonomy" id="381"/>
    <lineage>
        <taxon>Bacteria</taxon>
        <taxon>Pseudomonadati</taxon>
        <taxon>Pseudomonadota</taxon>
        <taxon>Alphaproteobacteria</taxon>
        <taxon>Hyphomicrobiales</taxon>
        <taxon>Phyllobacteriaceae</taxon>
        <taxon>Mesorhizobium</taxon>
    </lineage>
</organism>
<dbReference type="Gene3D" id="1.20.120.530">
    <property type="entry name" value="GntR ligand-binding domain-like"/>
    <property type="match status" value="1"/>
</dbReference>
<dbReference type="GO" id="GO:0003700">
    <property type="term" value="F:DNA-binding transcription factor activity"/>
    <property type="evidence" value="ECO:0007669"/>
    <property type="project" value="InterPro"/>
</dbReference>
<dbReference type="PANTHER" id="PTHR43537">
    <property type="entry name" value="TRANSCRIPTIONAL REGULATOR, GNTR FAMILY"/>
    <property type="match status" value="1"/>
</dbReference>
<dbReference type="PRINTS" id="PR00035">
    <property type="entry name" value="HTHGNTR"/>
</dbReference>
<evidence type="ECO:0000313" key="6">
    <source>
        <dbReference type="EMBL" id="PWJ87426.1"/>
    </source>
</evidence>
<evidence type="ECO:0000259" key="5">
    <source>
        <dbReference type="PROSITE" id="PS50949"/>
    </source>
</evidence>
<protein>
    <submittedName>
        <fullName evidence="6">GntR family transcriptional regulator</fullName>
    </submittedName>
</protein>
<dbReference type="InterPro" id="IPR036390">
    <property type="entry name" value="WH_DNA-bd_sf"/>
</dbReference>
<dbReference type="PANTHER" id="PTHR43537:SF5">
    <property type="entry name" value="UXU OPERON TRANSCRIPTIONAL REGULATOR"/>
    <property type="match status" value="1"/>
</dbReference>
<dbReference type="InterPro" id="IPR036388">
    <property type="entry name" value="WH-like_DNA-bd_sf"/>
</dbReference>
<evidence type="ECO:0000256" key="2">
    <source>
        <dbReference type="ARBA" id="ARBA00023125"/>
    </source>
</evidence>
<dbReference type="InterPro" id="IPR000524">
    <property type="entry name" value="Tscrpt_reg_HTH_GntR"/>
</dbReference>
<dbReference type="GeneID" id="61055535"/>
<feature type="domain" description="HTH gntR-type" evidence="5">
    <location>
        <begin position="34"/>
        <end position="101"/>
    </location>
</feature>
<comment type="caution">
    <text evidence="6">The sequence shown here is derived from an EMBL/GenBank/DDBJ whole genome shotgun (WGS) entry which is preliminary data.</text>
</comment>
<dbReference type="Proteomes" id="UP000245631">
    <property type="component" value="Unassembled WGS sequence"/>
</dbReference>
<dbReference type="InterPro" id="IPR011711">
    <property type="entry name" value="GntR_C"/>
</dbReference>
<keyword evidence="3" id="KW-0804">Transcription</keyword>
<dbReference type="Gene3D" id="1.10.10.10">
    <property type="entry name" value="Winged helix-like DNA-binding domain superfamily/Winged helix DNA-binding domain"/>
    <property type="match status" value="1"/>
</dbReference>
<dbReference type="SUPFAM" id="SSF48008">
    <property type="entry name" value="GntR ligand-binding domain-like"/>
    <property type="match status" value="1"/>
</dbReference>
<evidence type="ECO:0000256" key="3">
    <source>
        <dbReference type="ARBA" id="ARBA00023163"/>
    </source>
</evidence>
<keyword evidence="1" id="KW-0805">Transcription regulation</keyword>
<evidence type="ECO:0000313" key="7">
    <source>
        <dbReference type="Proteomes" id="UP000245631"/>
    </source>
</evidence>
<name>A0A8E2W9D2_RHILI</name>
<dbReference type="RefSeq" id="WP_109671416.1">
    <property type="nucleotide sequence ID" value="NZ_QGGH01000016.1"/>
</dbReference>
<dbReference type="EMBL" id="QGGH01000016">
    <property type="protein sequence ID" value="PWJ87426.1"/>
    <property type="molecule type" value="Genomic_DNA"/>
</dbReference>
<dbReference type="CDD" id="cd07377">
    <property type="entry name" value="WHTH_GntR"/>
    <property type="match status" value="1"/>
</dbReference>
<evidence type="ECO:0000256" key="4">
    <source>
        <dbReference type="SAM" id="MobiDB-lite"/>
    </source>
</evidence>
<reference evidence="6 7" key="1">
    <citation type="submission" date="2018-05" db="EMBL/GenBank/DDBJ databases">
        <title>Genomic Encyclopedia of Type Strains, Phase IV (KMG-IV): sequencing the most valuable type-strain genomes for metagenomic binning, comparative biology and taxonomic classification.</title>
        <authorList>
            <person name="Goeker M."/>
        </authorList>
    </citation>
    <scope>NUCLEOTIDE SEQUENCE [LARGE SCALE GENOMIC DNA]</scope>
    <source>
        <strain evidence="6 7">DSM 2626</strain>
    </source>
</reference>
<sequence>MTRHGSLVPTNETTLTAPEDKDGVMDGERQPAGKMSKQEIYLELRRRICLLDYQPGSRLNERELASEFGVSRTPLRTVLQRLEYDGLIVSQHGNGTEVTSIDLSTMRDIYIVRMRLMDAMAESSPLPVTDDILCEIQDLEQTCRHLLDMKDKRQFAEIIIRLHKVLHGLSSNGPLRDFNDILFFQSARFWFLLLEKMDFRQQVEDLIDELRVIRRSLELRDVRLVATVHKSHLAMVLSRLDAMEAASANRSEF</sequence>
<proteinExistence type="predicted"/>
<dbReference type="GO" id="GO:0003677">
    <property type="term" value="F:DNA binding"/>
    <property type="evidence" value="ECO:0007669"/>
    <property type="project" value="UniProtKB-KW"/>
</dbReference>
<keyword evidence="2" id="KW-0238">DNA-binding</keyword>
<accession>A0A8E2W9D2</accession>